<proteinExistence type="predicted"/>
<feature type="region of interest" description="Disordered" evidence="1">
    <location>
        <begin position="1"/>
        <end position="43"/>
    </location>
</feature>
<keyword evidence="3" id="KW-1185">Reference proteome</keyword>
<dbReference type="Proteomes" id="UP000214646">
    <property type="component" value="Unassembled WGS sequence"/>
</dbReference>
<protein>
    <submittedName>
        <fullName evidence="2">Uncharacterized protein</fullName>
    </submittedName>
</protein>
<accession>A0A225DUN8</accession>
<evidence type="ECO:0000256" key="1">
    <source>
        <dbReference type="SAM" id="MobiDB-lite"/>
    </source>
</evidence>
<comment type="caution">
    <text evidence="2">The sequence shown here is derived from an EMBL/GenBank/DDBJ whole genome shotgun (WGS) entry which is preliminary data.</text>
</comment>
<evidence type="ECO:0000313" key="3">
    <source>
        <dbReference type="Proteomes" id="UP000214646"/>
    </source>
</evidence>
<organism evidence="2 3">
    <name type="scientific">Fimbriiglobus ruber</name>
    <dbReference type="NCBI Taxonomy" id="1908690"/>
    <lineage>
        <taxon>Bacteria</taxon>
        <taxon>Pseudomonadati</taxon>
        <taxon>Planctomycetota</taxon>
        <taxon>Planctomycetia</taxon>
        <taxon>Gemmatales</taxon>
        <taxon>Gemmataceae</taxon>
        <taxon>Fimbriiglobus</taxon>
    </lineage>
</organism>
<evidence type="ECO:0000313" key="2">
    <source>
        <dbReference type="EMBL" id="OWK45230.1"/>
    </source>
</evidence>
<reference evidence="3" key="1">
    <citation type="submission" date="2017-06" db="EMBL/GenBank/DDBJ databases">
        <title>Genome analysis of Fimbriiglobus ruber SP5, the first member of the order Planctomycetales with confirmed chitinolytic capability.</title>
        <authorList>
            <person name="Ravin N.V."/>
            <person name="Rakitin A.L."/>
            <person name="Ivanova A.A."/>
            <person name="Beletsky A.V."/>
            <person name="Kulichevskaya I.S."/>
            <person name="Mardanov A.V."/>
            <person name="Dedysh S.N."/>
        </authorList>
    </citation>
    <scope>NUCLEOTIDE SEQUENCE [LARGE SCALE GENOMIC DNA]</scope>
    <source>
        <strain evidence="3">SP5</strain>
    </source>
</reference>
<dbReference type="EMBL" id="NIDE01000002">
    <property type="protein sequence ID" value="OWK45230.1"/>
    <property type="molecule type" value="Genomic_DNA"/>
</dbReference>
<name>A0A225DUN8_9BACT</name>
<dbReference type="AlphaFoldDB" id="A0A225DUN8"/>
<sequence length="43" mass="4718">MMLARLAPTPDAGRAGVVAHGPRRCPMPENSQHILDRVRSPRV</sequence>
<feature type="compositionally biased region" description="Basic and acidic residues" evidence="1">
    <location>
        <begin position="34"/>
        <end position="43"/>
    </location>
</feature>
<gene>
    <name evidence="2" type="ORF">FRUB_01561</name>
</gene>